<reference evidence="8" key="2">
    <citation type="submission" date="2015-06" db="UniProtKB">
        <authorList>
            <consortium name="EnsemblProtists"/>
        </authorList>
    </citation>
    <scope>IDENTIFICATION</scope>
    <source>
        <strain evidence="8">Pr102</strain>
    </source>
</reference>
<evidence type="ECO:0000313" key="9">
    <source>
        <dbReference type="Proteomes" id="UP000005238"/>
    </source>
</evidence>
<dbReference type="InterPro" id="IPR034750">
    <property type="entry name" value="CULT"/>
</dbReference>
<dbReference type="Pfam" id="PF07915">
    <property type="entry name" value="PRKCSH"/>
    <property type="match status" value="1"/>
</dbReference>
<evidence type="ECO:0000256" key="3">
    <source>
        <dbReference type="ARBA" id="ARBA00022824"/>
    </source>
</evidence>
<reference evidence="9" key="1">
    <citation type="journal article" date="2006" name="Science">
        <title>Phytophthora genome sequences uncover evolutionary origins and mechanisms of pathogenesis.</title>
        <authorList>
            <person name="Tyler B.M."/>
            <person name="Tripathy S."/>
            <person name="Zhang X."/>
            <person name="Dehal P."/>
            <person name="Jiang R.H."/>
            <person name="Aerts A."/>
            <person name="Arredondo F.D."/>
            <person name="Baxter L."/>
            <person name="Bensasson D."/>
            <person name="Beynon J.L."/>
            <person name="Chapman J."/>
            <person name="Damasceno C.M."/>
            <person name="Dorrance A.E."/>
            <person name="Dou D."/>
            <person name="Dickerman A.W."/>
            <person name="Dubchak I.L."/>
            <person name="Garbelotto M."/>
            <person name="Gijzen M."/>
            <person name="Gordon S.G."/>
            <person name="Govers F."/>
            <person name="Grunwald N.J."/>
            <person name="Huang W."/>
            <person name="Ivors K.L."/>
            <person name="Jones R.W."/>
            <person name="Kamoun S."/>
            <person name="Krampis K."/>
            <person name="Lamour K.H."/>
            <person name="Lee M.K."/>
            <person name="McDonald W.H."/>
            <person name="Medina M."/>
            <person name="Meijer H.J."/>
            <person name="Nordberg E.K."/>
            <person name="Maclean D.J."/>
            <person name="Ospina-Giraldo M.D."/>
            <person name="Morris P.F."/>
            <person name="Phuntumart V."/>
            <person name="Putnam N.H."/>
            <person name="Rash S."/>
            <person name="Rose J.K."/>
            <person name="Sakihama Y."/>
            <person name="Salamov A.A."/>
            <person name="Savidor A."/>
            <person name="Scheuring C.F."/>
            <person name="Smith B.M."/>
            <person name="Sobral B.W."/>
            <person name="Terry A."/>
            <person name="Torto-Alalibo T.A."/>
            <person name="Win J."/>
            <person name="Xu Z."/>
            <person name="Zhang H."/>
            <person name="Grigoriev I.V."/>
            <person name="Rokhsar D.S."/>
            <person name="Boore J.L."/>
        </authorList>
    </citation>
    <scope>NUCLEOTIDE SEQUENCE [LARGE SCALE GENOMIC DNA]</scope>
    <source>
        <strain evidence="9">Pr102</strain>
    </source>
</reference>
<evidence type="ECO:0000256" key="5">
    <source>
        <dbReference type="SAM" id="SignalP"/>
    </source>
</evidence>
<dbReference type="VEuPathDB" id="FungiDB:KRP22_632"/>
<dbReference type="GO" id="GO:0030970">
    <property type="term" value="P:retrograde protein transport, ER to cytosol"/>
    <property type="evidence" value="ECO:0000318"/>
    <property type="project" value="GO_Central"/>
</dbReference>
<dbReference type="RefSeq" id="XP_067744543.1">
    <property type="nucleotide sequence ID" value="XM_067892687.1"/>
</dbReference>
<dbReference type="STRING" id="164328.H3GCE8"/>
<organism evidence="8 9">
    <name type="scientific">Phytophthora ramorum</name>
    <name type="common">Sudden oak death agent</name>
    <dbReference type="NCBI Taxonomy" id="164328"/>
    <lineage>
        <taxon>Eukaryota</taxon>
        <taxon>Sar</taxon>
        <taxon>Stramenopiles</taxon>
        <taxon>Oomycota</taxon>
        <taxon>Peronosporomycetes</taxon>
        <taxon>Peronosporales</taxon>
        <taxon>Peronosporaceae</taxon>
        <taxon>Phytophthora</taxon>
    </lineage>
</organism>
<dbReference type="HOGENOM" id="CLU_053249_0_0_1"/>
<evidence type="ECO:0000256" key="1">
    <source>
        <dbReference type="ARBA" id="ARBA00004240"/>
    </source>
</evidence>
<proteinExistence type="predicted"/>
<keyword evidence="3" id="KW-0256">Endoplasmic reticulum</keyword>
<dbReference type="Gene3D" id="2.170.150.20">
    <property type="entry name" value="Peptide methionine sulfoxide reductase"/>
    <property type="match status" value="1"/>
</dbReference>
<evidence type="ECO:0000256" key="2">
    <source>
        <dbReference type="ARBA" id="ARBA00022729"/>
    </source>
</evidence>
<dbReference type="PANTHER" id="PTHR15414:SF0">
    <property type="entry name" value="ENDOPLASMIC RETICULUM LECTIN 1"/>
    <property type="match status" value="1"/>
</dbReference>
<dbReference type="InParanoid" id="H3GCE8"/>
<feature type="chain" id="PRO_5003585321" evidence="5">
    <location>
        <begin position="21"/>
        <end position="366"/>
    </location>
</feature>
<dbReference type="CDD" id="cd15777">
    <property type="entry name" value="CRBN_C_like"/>
    <property type="match status" value="1"/>
</dbReference>
<keyword evidence="4" id="KW-1015">Disulfide bond</keyword>
<dbReference type="Proteomes" id="UP000005238">
    <property type="component" value="Unassembled WGS sequence"/>
</dbReference>
<keyword evidence="9" id="KW-1185">Reference proteome</keyword>
<feature type="domain" description="MRH" evidence="7">
    <location>
        <begin position="191"/>
        <end position="305"/>
    </location>
</feature>
<dbReference type="OrthoDB" id="448954at2759"/>
<dbReference type="InterPro" id="IPR044865">
    <property type="entry name" value="MRH_dom"/>
</dbReference>
<dbReference type="InterPro" id="IPR009011">
    <property type="entry name" value="Man6P_isomerase_rcpt-bd_dom_sf"/>
</dbReference>
<dbReference type="InterPro" id="IPR045149">
    <property type="entry name" value="OS-9-like"/>
</dbReference>
<dbReference type="GO" id="GO:0030968">
    <property type="term" value="P:endoplasmic reticulum unfolded protein response"/>
    <property type="evidence" value="ECO:0007669"/>
    <property type="project" value="InterPro"/>
</dbReference>
<dbReference type="EMBL" id="DS565999">
    <property type="status" value="NOT_ANNOTATED_CDS"/>
    <property type="molecule type" value="Genomic_DNA"/>
</dbReference>
<feature type="signal peptide" evidence="5">
    <location>
        <begin position="1"/>
        <end position="20"/>
    </location>
</feature>
<name>H3GCE8_PHYRM</name>
<dbReference type="AlphaFoldDB" id="H3GCE8"/>
<dbReference type="eggNOG" id="KOG3394">
    <property type="taxonomic scope" value="Eukaryota"/>
</dbReference>
<feature type="domain" description="CULT" evidence="6">
    <location>
        <begin position="48"/>
        <end position="171"/>
    </location>
</feature>
<dbReference type="OMA" id="WSYQVCY"/>
<dbReference type="VEuPathDB" id="FungiDB:KRP23_7380"/>
<protein>
    <submittedName>
        <fullName evidence="8">Uncharacterized protein</fullName>
    </submittedName>
</protein>
<evidence type="ECO:0000259" key="7">
    <source>
        <dbReference type="PROSITE" id="PS51914"/>
    </source>
</evidence>
<evidence type="ECO:0000313" key="8">
    <source>
        <dbReference type="EnsemblProtists" id="Phyra73114"/>
    </source>
</evidence>
<accession>H3GCE8</accession>
<dbReference type="InterPro" id="IPR012913">
    <property type="entry name" value="OS9-like_dom"/>
</dbReference>
<dbReference type="PROSITE" id="PS51914">
    <property type="entry name" value="MRH"/>
    <property type="match status" value="1"/>
</dbReference>
<dbReference type="GeneID" id="94228482"/>
<dbReference type="Gene3D" id="2.70.130.10">
    <property type="entry name" value="Mannose-6-phosphate receptor binding domain"/>
    <property type="match status" value="1"/>
</dbReference>
<evidence type="ECO:0000256" key="4">
    <source>
        <dbReference type="ARBA" id="ARBA00023157"/>
    </source>
</evidence>
<dbReference type="FunFam" id="2.70.130.10:FF:000031">
    <property type="entry name" value="Yos9p"/>
    <property type="match status" value="1"/>
</dbReference>
<dbReference type="EnsemblProtists" id="Phyra73114">
    <property type="protein sequence ID" value="Phyra73114"/>
    <property type="gene ID" value="Phyra73114"/>
</dbReference>
<keyword evidence="2 5" id="KW-0732">Signal</keyword>
<dbReference type="PANTHER" id="PTHR15414">
    <property type="entry name" value="OS-9-RELATED"/>
    <property type="match status" value="1"/>
</dbReference>
<sequence>MPRILLLLLLALGCVASVASEAVVAQDSHALELAEHHHEMDHQLGSDGVVVRCRSCGAPVAYKKDFIDLHDTSKSVGSRHEAVLGDDAELFTFVNPSRAEFELAGFKKVLGLEGDIFSKKATVFDDYSWRDIRCSSCKRHIGWAFYHDDLQQCINTRLVETISAKRAKEKLLASTAELERKAEIVRKELEGHCIFAAAGWWTYEVCYKQEVRQFHQEPDGSRPSEWSMGVYVPDGQEKDTANVGAEVAQYFAGGQHCDENGELRSTKVVYMCCKSRPKSVSVEKVDEPAICTYLISVCVPSLCDSEEDEEHDAAENEQIVESCKEDFEASHTDMGTPSTFSTLRWSTVISEDSSELDWARRMQFAD</sequence>
<evidence type="ECO:0000259" key="6">
    <source>
        <dbReference type="PROSITE" id="PS51788"/>
    </source>
</evidence>
<dbReference type="GO" id="GO:0005788">
    <property type="term" value="C:endoplasmic reticulum lumen"/>
    <property type="evidence" value="ECO:0000318"/>
    <property type="project" value="GO_Central"/>
</dbReference>
<dbReference type="PROSITE" id="PS51788">
    <property type="entry name" value="CULT"/>
    <property type="match status" value="1"/>
</dbReference>
<comment type="subcellular location">
    <subcellularLocation>
        <location evidence="1">Endoplasmic reticulum</location>
    </subcellularLocation>
</comment>